<dbReference type="OrthoDB" id="6871659at2"/>
<protein>
    <recommendedName>
        <fullName evidence="1">N-acetyltransferase domain-containing protein</fullName>
    </recommendedName>
</protein>
<proteinExistence type="predicted"/>
<dbReference type="KEGG" id="pmes:FX988_01244"/>
<name>A0A857JI99_9ALTE</name>
<dbReference type="EMBL" id="CP047656">
    <property type="protein sequence ID" value="QHJ11022.1"/>
    <property type="molecule type" value="Genomic_DNA"/>
</dbReference>
<dbReference type="PROSITE" id="PS51186">
    <property type="entry name" value="GNAT"/>
    <property type="match status" value="1"/>
</dbReference>
<dbReference type="Pfam" id="PF13508">
    <property type="entry name" value="Acetyltransf_7"/>
    <property type="match status" value="1"/>
</dbReference>
<dbReference type="RefSeq" id="WP_160178811.1">
    <property type="nucleotide sequence ID" value="NZ_CP047656.1"/>
</dbReference>
<organism evidence="2 3">
    <name type="scientific">Paraglaciecola mesophila</name>
    <dbReference type="NCBI Taxonomy" id="197222"/>
    <lineage>
        <taxon>Bacteria</taxon>
        <taxon>Pseudomonadati</taxon>
        <taxon>Pseudomonadota</taxon>
        <taxon>Gammaproteobacteria</taxon>
        <taxon>Alteromonadales</taxon>
        <taxon>Alteromonadaceae</taxon>
        <taxon>Paraglaciecola</taxon>
    </lineage>
</organism>
<dbReference type="SUPFAM" id="SSF55729">
    <property type="entry name" value="Acyl-CoA N-acyltransferases (Nat)"/>
    <property type="match status" value="1"/>
</dbReference>
<dbReference type="InterPro" id="IPR016181">
    <property type="entry name" value="Acyl_CoA_acyltransferase"/>
</dbReference>
<evidence type="ECO:0000259" key="1">
    <source>
        <dbReference type="PROSITE" id="PS51186"/>
    </source>
</evidence>
<sequence length="141" mass="16179">MSITFVATENLHRAARFTYENMRIYYEQFAPDWDIAKVLDVTAELENLDIVFHNEVVGVMRLAMGDEGYILRDLQVLPAFQNKGIGKAAVNEAKRRAAKANVNTLTLRVLKISPAITLYTRNGFRLHSEDDRFYHMTADVR</sequence>
<dbReference type="AlphaFoldDB" id="A0A857JI99"/>
<dbReference type="GO" id="GO:0016747">
    <property type="term" value="F:acyltransferase activity, transferring groups other than amino-acyl groups"/>
    <property type="evidence" value="ECO:0007669"/>
    <property type="project" value="InterPro"/>
</dbReference>
<evidence type="ECO:0000313" key="3">
    <source>
        <dbReference type="Proteomes" id="UP000464524"/>
    </source>
</evidence>
<feature type="domain" description="N-acetyltransferase" evidence="1">
    <location>
        <begin position="1"/>
        <end position="141"/>
    </location>
</feature>
<dbReference type="Gene3D" id="3.40.630.30">
    <property type="match status" value="1"/>
</dbReference>
<dbReference type="CDD" id="cd04301">
    <property type="entry name" value="NAT_SF"/>
    <property type="match status" value="1"/>
</dbReference>
<accession>A0A857JI99</accession>
<dbReference type="InterPro" id="IPR000182">
    <property type="entry name" value="GNAT_dom"/>
</dbReference>
<gene>
    <name evidence="2" type="ORF">FX988_01244</name>
</gene>
<keyword evidence="3" id="KW-1185">Reference proteome</keyword>
<dbReference type="Proteomes" id="UP000464524">
    <property type="component" value="Chromosome"/>
</dbReference>
<evidence type="ECO:0000313" key="2">
    <source>
        <dbReference type="EMBL" id="QHJ11022.1"/>
    </source>
</evidence>
<reference evidence="2 3" key="1">
    <citation type="submission" date="2019-12" db="EMBL/GenBank/DDBJ databases">
        <title>Genome sequencing and assembly of endphytes of Porphyra tenera.</title>
        <authorList>
            <person name="Park J.M."/>
            <person name="Shin R."/>
            <person name="Jo S.H."/>
        </authorList>
    </citation>
    <scope>NUCLEOTIDE SEQUENCE [LARGE SCALE GENOMIC DNA]</scope>
    <source>
        <strain evidence="2 3">GPM4</strain>
    </source>
</reference>